<dbReference type="Pfam" id="PF14432">
    <property type="entry name" value="DYW_deaminase"/>
    <property type="match status" value="1"/>
</dbReference>
<sequence length="228" mass="26266">MGRSGKLREAEEFIEFFIKQPNMQTYMALLSACRTHVDVDCAKRTAEKAFQLDINNPSIYVLLGNTFAMAGRMEDRDNIRNLMTKRGIQKVPGKTWGIIQGKEESFVANDQNHPEAPEIFQYSKELHYGIKKAGYKPNFNYVLLKDGKTKEEMMDHLCSHSERLFIAQALRKNKTGEPIIAQKNLRMCGDCHEATKFISLIKQLPIVIRDANRWHHFENGKCSCSDFF</sequence>
<dbReference type="Gene3D" id="1.25.40.10">
    <property type="entry name" value="Tetratricopeptide repeat domain"/>
    <property type="match status" value="1"/>
</dbReference>
<evidence type="ECO:0000259" key="1">
    <source>
        <dbReference type="Pfam" id="PF14432"/>
    </source>
</evidence>
<organism evidence="2">
    <name type="scientific">Arcella intermedia</name>
    <dbReference type="NCBI Taxonomy" id="1963864"/>
    <lineage>
        <taxon>Eukaryota</taxon>
        <taxon>Amoebozoa</taxon>
        <taxon>Tubulinea</taxon>
        <taxon>Elardia</taxon>
        <taxon>Arcellinida</taxon>
        <taxon>Sphaerothecina</taxon>
        <taxon>Arcellidae</taxon>
        <taxon>Arcella</taxon>
    </lineage>
</organism>
<dbReference type="InterPro" id="IPR032867">
    <property type="entry name" value="DYW_dom"/>
</dbReference>
<dbReference type="PROSITE" id="PS51257">
    <property type="entry name" value="PROKAR_LIPOPROTEIN"/>
    <property type="match status" value="1"/>
</dbReference>
<dbReference type="EMBL" id="GIBP01006882">
    <property type="protein sequence ID" value="NDV35851.1"/>
    <property type="molecule type" value="Transcribed_RNA"/>
</dbReference>
<dbReference type="InterPro" id="IPR046960">
    <property type="entry name" value="PPR_At4g14850-like_plant"/>
</dbReference>
<evidence type="ECO:0000313" key="2">
    <source>
        <dbReference type="EMBL" id="NDV35851.1"/>
    </source>
</evidence>
<dbReference type="GO" id="GO:0008270">
    <property type="term" value="F:zinc ion binding"/>
    <property type="evidence" value="ECO:0007669"/>
    <property type="project" value="InterPro"/>
</dbReference>
<dbReference type="GO" id="GO:0009451">
    <property type="term" value="P:RNA modification"/>
    <property type="evidence" value="ECO:0007669"/>
    <property type="project" value="InterPro"/>
</dbReference>
<dbReference type="GO" id="GO:0003723">
    <property type="term" value="F:RNA binding"/>
    <property type="evidence" value="ECO:0007669"/>
    <property type="project" value="InterPro"/>
</dbReference>
<dbReference type="PANTHER" id="PTHR47926">
    <property type="entry name" value="PENTATRICOPEPTIDE REPEAT-CONTAINING PROTEIN"/>
    <property type="match status" value="1"/>
</dbReference>
<feature type="domain" description="DYW" evidence="1">
    <location>
        <begin position="134"/>
        <end position="227"/>
    </location>
</feature>
<dbReference type="InterPro" id="IPR011990">
    <property type="entry name" value="TPR-like_helical_dom_sf"/>
</dbReference>
<dbReference type="Pfam" id="PF20431">
    <property type="entry name" value="E_motif"/>
    <property type="match status" value="1"/>
</dbReference>
<dbReference type="AlphaFoldDB" id="A0A6B2LGC4"/>
<dbReference type="InterPro" id="IPR046848">
    <property type="entry name" value="E_motif"/>
</dbReference>
<name>A0A6B2LGC4_9EUKA</name>
<protein>
    <recommendedName>
        <fullName evidence="1">DYW domain-containing protein</fullName>
    </recommendedName>
</protein>
<proteinExistence type="predicted"/>
<accession>A0A6B2LGC4</accession>
<reference evidence="2" key="1">
    <citation type="journal article" date="2020" name="J. Eukaryot. Microbiol.">
        <title>De novo Sequencing, Assembly and Annotation of the Transcriptome for the Free-Living Testate Amoeba Arcella intermedia.</title>
        <authorList>
            <person name="Ribeiro G.M."/>
            <person name="Porfirio-Sousa A.L."/>
            <person name="Maurer-Alcala X.X."/>
            <person name="Katz L.A."/>
            <person name="Lahr D.J.G."/>
        </authorList>
    </citation>
    <scope>NUCLEOTIDE SEQUENCE</scope>
</reference>